<dbReference type="OrthoDB" id="2341546at2759"/>
<sequence>MLLRNDGKSRTAFLPGECRVFVSHALAIRRMKKESSNSVGHARVTWDGAISMLRGLFVLSHDRPDDGADFQHRTICTKDCQRAEIRRSGRAALHCTAVCRHYCHNAMDCGQVPSVINVWNGINGFGGYDVHCTGLPPRWFKVHYTMFSLWIVFWVGKSKGYKCNDVGYFVLYGVYDGGQIIDTLFPMRPPLRVYLPLAGILIYIPSEAPE</sequence>
<organism evidence="1 2">
    <name type="scientific">Guyanagaster necrorhizus</name>
    <dbReference type="NCBI Taxonomy" id="856835"/>
    <lineage>
        <taxon>Eukaryota</taxon>
        <taxon>Fungi</taxon>
        <taxon>Dikarya</taxon>
        <taxon>Basidiomycota</taxon>
        <taxon>Agaricomycotina</taxon>
        <taxon>Agaricomycetes</taxon>
        <taxon>Agaricomycetidae</taxon>
        <taxon>Agaricales</taxon>
        <taxon>Marasmiineae</taxon>
        <taxon>Physalacriaceae</taxon>
        <taxon>Guyanagaster</taxon>
    </lineage>
</organism>
<evidence type="ECO:0000313" key="2">
    <source>
        <dbReference type="Proteomes" id="UP000812287"/>
    </source>
</evidence>
<evidence type="ECO:0000313" key="1">
    <source>
        <dbReference type="EMBL" id="KAG7442435.1"/>
    </source>
</evidence>
<proteinExistence type="predicted"/>
<keyword evidence="2" id="KW-1185">Reference proteome</keyword>
<accession>A0A9P7VKX0</accession>
<name>A0A9P7VKX0_9AGAR</name>
<dbReference type="Proteomes" id="UP000812287">
    <property type="component" value="Unassembled WGS sequence"/>
</dbReference>
<dbReference type="GeneID" id="66099935"/>
<dbReference type="RefSeq" id="XP_043035935.1">
    <property type="nucleotide sequence ID" value="XM_043177648.1"/>
</dbReference>
<reference evidence="1" key="1">
    <citation type="submission" date="2020-11" db="EMBL/GenBank/DDBJ databases">
        <title>Adaptations for nitrogen fixation in a non-lichenized fungal sporocarp promotes dispersal by wood-feeding termites.</title>
        <authorList>
            <consortium name="DOE Joint Genome Institute"/>
            <person name="Koch R.A."/>
            <person name="Yoon G."/>
            <person name="Arayal U."/>
            <person name="Lail K."/>
            <person name="Amirebrahimi M."/>
            <person name="Labutti K."/>
            <person name="Lipzen A."/>
            <person name="Riley R."/>
            <person name="Barry K."/>
            <person name="Henrissat B."/>
            <person name="Grigoriev I.V."/>
            <person name="Herr J.R."/>
            <person name="Aime M.C."/>
        </authorList>
    </citation>
    <scope>NUCLEOTIDE SEQUENCE</scope>
    <source>
        <strain evidence="1">MCA 3950</strain>
    </source>
</reference>
<protein>
    <submittedName>
        <fullName evidence="1">Uncharacterized protein</fullName>
    </submittedName>
</protein>
<dbReference type="AlphaFoldDB" id="A0A9P7VKX0"/>
<comment type="caution">
    <text evidence="1">The sequence shown here is derived from an EMBL/GenBank/DDBJ whole genome shotgun (WGS) entry which is preliminary data.</text>
</comment>
<dbReference type="EMBL" id="MU250551">
    <property type="protein sequence ID" value="KAG7442435.1"/>
    <property type="molecule type" value="Genomic_DNA"/>
</dbReference>
<gene>
    <name evidence="1" type="ORF">BT62DRAFT_1010383</name>
</gene>